<dbReference type="Gene3D" id="2.60.40.1090">
    <property type="entry name" value="Fimbrial-type adhesion domain"/>
    <property type="match status" value="1"/>
</dbReference>
<evidence type="ECO:0008006" key="4">
    <source>
        <dbReference type="Google" id="ProtNLM"/>
    </source>
</evidence>
<feature type="chain" id="PRO_5020493570" description="Fimbrial protein" evidence="1">
    <location>
        <begin position="25"/>
        <end position="177"/>
    </location>
</feature>
<dbReference type="AlphaFoldDB" id="A0A4R3NFP0"/>
<reference evidence="2 3" key="1">
    <citation type="submission" date="2019-03" db="EMBL/GenBank/DDBJ databases">
        <title>Genomic analyses of the natural microbiome of Caenorhabditis elegans.</title>
        <authorList>
            <person name="Samuel B."/>
        </authorList>
    </citation>
    <scope>NUCLEOTIDE SEQUENCE [LARGE SCALE GENOMIC DNA]</scope>
    <source>
        <strain evidence="2 3">JUb102</strain>
    </source>
</reference>
<dbReference type="GO" id="GO:0007155">
    <property type="term" value="P:cell adhesion"/>
    <property type="evidence" value="ECO:0007669"/>
    <property type="project" value="InterPro"/>
</dbReference>
<protein>
    <recommendedName>
        <fullName evidence="4">Fimbrial protein</fullName>
    </recommendedName>
</protein>
<dbReference type="EMBL" id="SMAS01000007">
    <property type="protein sequence ID" value="TCT31548.1"/>
    <property type="molecule type" value="Genomic_DNA"/>
</dbReference>
<proteinExistence type="predicted"/>
<feature type="signal peptide" evidence="1">
    <location>
        <begin position="1"/>
        <end position="24"/>
    </location>
</feature>
<dbReference type="GO" id="GO:0009289">
    <property type="term" value="C:pilus"/>
    <property type="evidence" value="ECO:0007669"/>
    <property type="project" value="InterPro"/>
</dbReference>
<evidence type="ECO:0000256" key="1">
    <source>
        <dbReference type="SAM" id="SignalP"/>
    </source>
</evidence>
<dbReference type="SUPFAM" id="SSF49401">
    <property type="entry name" value="Bacterial adhesins"/>
    <property type="match status" value="1"/>
</dbReference>
<dbReference type="Proteomes" id="UP000295055">
    <property type="component" value="Unassembled WGS sequence"/>
</dbReference>
<evidence type="ECO:0000313" key="3">
    <source>
        <dbReference type="Proteomes" id="UP000295055"/>
    </source>
</evidence>
<gene>
    <name evidence="2" type="ORF">EC835_10776</name>
</gene>
<dbReference type="RefSeq" id="WP_132496700.1">
    <property type="nucleotide sequence ID" value="NZ_SMAS01000007.1"/>
</dbReference>
<comment type="caution">
    <text evidence="2">The sequence shown here is derived from an EMBL/GenBank/DDBJ whole genome shotgun (WGS) entry which is preliminary data.</text>
</comment>
<name>A0A4R3NFP0_9GAMM</name>
<organism evidence="2 3">
    <name type="scientific">Providencia alcalifaciens</name>
    <dbReference type="NCBI Taxonomy" id="126385"/>
    <lineage>
        <taxon>Bacteria</taxon>
        <taxon>Pseudomonadati</taxon>
        <taxon>Pseudomonadota</taxon>
        <taxon>Gammaproteobacteria</taxon>
        <taxon>Enterobacterales</taxon>
        <taxon>Morganellaceae</taxon>
        <taxon>Providencia</taxon>
    </lineage>
</organism>
<dbReference type="InterPro" id="IPR036937">
    <property type="entry name" value="Adhesion_dom_fimbrial_sf"/>
</dbReference>
<evidence type="ECO:0000313" key="2">
    <source>
        <dbReference type="EMBL" id="TCT31548.1"/>
    </source>
</evidence>
<keyword evidence="1" id="KW-0732">Signal</keyword>
<sequence length="177" mass="19413">MNIFNKLKLFSTIWVTFIPLLTKADVLVDVTATMVAPACNIRSENASAPLLIDFGTLNVELLTQSPPVKKFSLYITECDLTKTLAAVLNPKNMNTITYDGRGILGTSTTGLGIDFSEVTGGKNRLLEFNKKMQIYPEKINGTTSKIDLQTKLVSTVPVNTLTLGKYNSSMIISIIYN</sequence>
<dbReference type="OrthoDB" id="6455423at2"/>
<dbReference type="InterPro" id="IPR008966">
    <property type="entry name" value="Adhesion_dom_sf"/>
</dbReference>
<accession>A0A4R3NFP0</accession>